<evidence type="ECO:0000313" key="3">
    <source>
        <dbReference type="Proteomes" id="UP000614410"/>
    </source>
</evidence>
<reference evidence="2 3" key="1">
    <citation type="submission" date="2020-10" db="EMBL/GenBank/DDBJ databases">
        <title>Ca. Dormibacterota MAGs.</title>
        <authorList>
            <person name="Montgomery K."/>
        </authorList>
    </citation>
    <scope>NUCLEOTIDE SEQUENCE [LARGE SCALE GENOMIC DNA]</scope>
    <source>
        <strain evidence="2">Mitchell_Peninsula_5</strain>
    </source>
</reference>
<accession>A0A934NH58</accession>
<proteinExistence type="predicted"/>
<evidence type="ECO:0000313" key="2">
    <source>
        <dbReference type="EMBL" id="MBJ7610131.1"/>
    </source>
</evidence>
<protein>
    <submittedName>
        <fullName evidence="2">Uncharacterized protein</fullName>
    </submittedName>
</protein>
<sequence length="45" mass="4948">MVERLILALRSDFGCLVIIVAFVVIMISTIVFANIITPPSNNPFV</sequence>
<evidence type="ECO:0000256" key="1">
    <source>
        <dbReference type="SAM" id="Phobius"/>
    </source>
</evidence>
<comment type="caution">
    <text evidence="2">The sequence shown here is derived from an EMBL/GenBank/DDBJ whole genome shotgun (WGS) entry which is preliminary data.</text>
</comment>
<keyword evidence="1" id="KW-0812">Transmembrane</keyword>
<dbReference type="EMBL" id="JAEKNN010000057">
    <property type="protein sequence ID" value="MBJ7610131.1"/>
    <property type="molecule type" value="Genomic_DNA"/>
</dbReference>
<dbReference type="Proteomes" id="UP000614410">
    <property type="component" value="Unassembled WGS sequence"/>
</dbReference>
<organism evidence="2 3">
    <name type="scientific">Candidatus Amunia macphersoniae</name>
    <dbReference type="NCBI Taxonomy" id="3127014"/>
    <lineage>
        <taxon>Bacteria</taxon>
        <taxon>Bacillati</taxon>
        <taxon>Candidatus Dormiibacterota</taxon>
        <taxon>Candidatus Dormibacteria</taxon>
        <taxon>Candidatus Aeolococcales</taxon>
        <taxon>Candidatus Aeolococcaceae</taxon>
        <taxon>Candidatus Amunia</taxon>
    </lineage>
</organism>
<dbReference type="AlphaFoldDB" id="A0A934NH58"/>
<feature type="transmembrane region" description="Helical" evidence="1">
    <location>
        <begin position="12"/>
        <end position="36"/>
    </location>
</feature>
<name>A0A934NH58_9BACT</name>
<keyword evidence="1" id="KW-1133">Transmembrane helix</keyword>
<keyword evidence="1" id="KW-0472">Membrane</keyword>
<gene>
    <name evidence="2" type="ORF">JF887_11975</name>
</gene>